<keyword evidence="2" id="KW-1185">Reference proteome</keyword>
<name>A0A928VTF0_9CYAN</name>
<comment type="caution">
    <text evidence="1">The sequence shown here is derived from an EMBL/GenBank/DDBJ whole genome shotgun (WGS) entry which is preliminary data.</text>
</comment>
<organism evidence="1 2">
    <name type="scientific">Romeriopsis navalis LEGE 11480</name>
    <dbReference type="NCBI Taxonomy" id="2777977"/>
    <lineage>
        <taxon>Bacteria</taxon>
        <taxon>Bacillati</taxon>
        <taxon>Cyanobacteriota</taxon>
        <taxon>Cyanophyceae</taxon>
        <taxon>Leptolyngbyales</taxon>
        <taxon>Leptolyngbyaceae</taxon>
        <taxon>Romeriopsis</taxon>
        <taxon>Romeriopsis navalis</taxon>
    </lineage>
</organism>
<accession>A0A928VTF0</accession>
<proteinExistence type="predicted"/>
<protein>
    <submittedName>
        <fullName evidence="1">Uncharacterized protein</fullName>
    </submittedName>
</protein>
<dbReference type="EMBL" id="JADEXQ010000094">
    <property type="protein sequence ID" value="MBE9032227.1"/>
    <property type="molecule type" value="Genomic_DNA"/>
</dbReference>
<dbReference type="Proteomes" id="UP000625316">
    <property type="component" value="Unassembled WGS sequence"/>
</dbReference>
<evidence type="ECO:0000313" key="2">
    <source>
        <dbReference type="Proteomes" id="UP000625316"/>
    </source>
</evidence>
<dbReference type="AlphaFoldDB" id="A0A928VTF0"/>
<evidence type="ECO:0000313" key="1">
    <source>
        <dbReference type="EMBL" id="MBE9032227.1"/>
    </source>
</evidence>
<gene>
    <name evidence="1" type="ORF">IQ266_21025</name>
</gene>
<dbReference type="RefSeq" id="WP_264327045.1">
    <property type="nucleotide sequence ID" value="NZ_JADEXQ010000094.1"/>
</dbReference>
<reference evidence="1" key="1">
    <citation type="submission" date="2020-10" db="EMBL/GenBank/DDBJ databases">
        <authorList>
            <person name="Castelo-Branco R."/>
            <person name="Eusebio N."/>
            <person name="Adriana R."/>
            <person name="Vieira A."/>
            <person name="Brugerolle De Fraissinette N."/>
            <person name="Rezende De Castro R."/>
            <person name="Schneider M.P."/>
            <person name="Vasconcelos V."/>
            <person name="Leao P.N."/>
        </authorList>
    </citation>
    <scope>NUCLEOTIDE SEQUENCE</scope>
    <source>
        <strain evidence="1">LEGE 11480</strain>
    </source>
</reference>
<sequence>MWNPIMVLPLPQFLMGVQWLGMRLPSRAMMGDLDPYGPEIPLTSLIDQPLSADELP</sequence>